<dbReference type="AlphaFoldDB" id="A0A9X2JDI2"/>
<dbReference type="Proteomes" id="UP001155182">
    <property type="component" value="Unassembled WGS sequence"/>
</dbReference>
<organism evidence="1 2">
    <name type="scientific">Solitalea agri</name>
    <dbReference type="NCBI Taxonomy" id="2953739"/>
    <lineage>
        <taxon>Bacteria</taxon>
        <taxon>Pseudomonadati</taxon>
        <taxon>Bacteroidota</taxon>
        <taxon>Sphingobacteriia</taxon>
        <taxon>Sphingobacteriales</taxon>
        <taxon>Sphingobacteriaceae</taxon>
        <taxon>Solitalea</taxon>
    </lineage>
</organism>
<reference evidence="1" key="1">
    <citation type="submission" date="2022-06" db="EMBL/GenBank/DDBJ databases">
        <title>Solitalea sp. MAHUQ-68 isolated from rhizospheric soil.</title>
        <authorList>
            <person name="Huq M.A."/>
        </authorList>
    </citation>
    <scope>NUCLEOTIDE SEQUENCE</scope>
    <source>
        <strain evidence="1">MAHUQ-68</strain>
    </source>
</reference>
<proteinExistence type="predicted"/>
<comment type="caution">
    <text evidence="1">The sequence shown here is derived from an EMBL/GenBank/DDBJ whole genome shotgun (WGS) entry which is preliminary data.</text>
</comment>
<dbReference type="RefSeq" id="WP_252588301.1">
    <property type="nucleotide sequence ID" value="NZ_JAMWYS010000036.1"/>
</dbReference>
<protein>
    <recommendedName>
        <fullName evidence="3">BioF2-like acetyltransferase domain-containing protein</fullName>
    </recommendedName>
</protein>
<evidence type="ECO:0000313" key="2">
    <source>
        <dbReference type="Proteomes" id="UP001155182"/>
    </source>
</evidence>
<dbReference type="EMBL" id="JAMWYS010000036">
    <property type="protein sequence ID" value="MCO4293649.1"/>
    <property type="molecule type" value="Genomic_DNA"/>
</dbReference>
<accession>A0A9X2JDI2</accession>
<sequence length="341" mass="39137">MIITYYQDKHVLNGEGEVKVTSAVSLTCKEEFRILCKQENAIPVFNKDWWLDLVCGEDNWDVVLVEADGIIQGAWPYFIQRKFNHTISKVPALTPFMGVWIRPSTSSKIYKKAHHEKHVCNELINKLPNLSFISQTFGSHFTNWQPFYWKGFHQTVNYSHLIDNILKWKELKMVMPARKQKDLHSGGSVIKTGLPSVHEYQSFKDQCKKRKQQGLSSYSVFNKVYEALKKLDAGEVICCTNHTGSVESLMLVVWDSNSAYTIIWGGKDSNDDSIISMVNKAVDIASLNVNKMEFFGKLSLDNEKVLVKFGANQLPYYSIYKANRFLYRLALFFGFDSIGKI</sequence>
<name>A0A9X2JDI2_9SPHI</name>
<evidence type="ECO:0008006" key="3">
    <source>
        <dbReference type="Google" id="ProtNLM"/>
    </source>
</evidence>
<keyword evidence="2" id="KW-1185">Reference proteome</keyword>
<evidence type="ECO:0000313" key="1">
    <source>
        <dbReference type="EMBL" id="MCO4293649.1"/>
    </source>
</evidence>
<gene>
    <name evidence="1" type="ORF">NF867_12315</name>
</gene>